<evidence type="ECO:0000259" key="6">
    <source>
        <dbReference type="Pfam" id="PF00107"/>
    </source>
</evidence>
<keyword evidence="8" id="KW-1185">Reference proteome</keyword>
<evidence type="ECO:0000256" key="3">
    <source>
        <dbReference type="ARBA" id="ARBA00022723"/>
    </source>
</evidence>
<dbReference type="VEuPathDB" id="VectorBase:LDEU010552"/>
<comment type="similarity">
    <text evidence="2">Belongs to the zinc-containing alcohol dehydrogenase family.</text>
</comment>
<sequence length="128" mass="13722">KHNNEESILAEIHKIFGDKPDISVECSGVESSIRLAIHVNAINATKSGGTVQLVGLGPAEVKVPLVDAACREVDIRGVYAQALELVASGKVDVKPLITDRYKLEQTLDAFEKAKSGNAIKVVIECNLE</sequence>
<reference evidence="7 8" key="1">
    <citation type="journal article" date="2018" name="Gigascience">
        <title>Genomes of trombidid mites reveal novel predicted allergens and laterally-transferred genes associated with secondary metabolism.</title>
        <authorList>
            <person name="Dong X."/>
            <person name="Chaisiri K."/>
            <person name="Xia D."/>
            <person name="Armstrong S.D."/>
            <person name="Fang Y."/>
            <person name="Donnelly M.J."/>
            <person name="Kadowaki T."/>
            <person name="McGarry J.W."/>
            <person name="Darby A.C."/>
            <person name="Makepeace B.L."/>
        </authorList>
    </citation>
    <scope>NUCLEOTIDE SEQUENCE [LARGE SCALE GENOMIC DNA]</scope>
    <source>
        <strain evidence="7">UoL-UT</strain>
    </source>
</reference>
<dbReference type="InterPro" id="IPR036291">
    <property type="entry name" value="NAD(P)-bd_dom_sf"/>
</dbReference>
<feature type="non-terminal residue" evidence="7">
    <location>
        <position position="1"/>
    </location>
</feature>
<dbReference type="GO" id="GO:0003939">
    <property type="term" value="F:L-iditol 2-dehydrogenase (NAD+) activity"/>
    <property type="evidence" value="ECO:0007669"/>
    <property type="project" value="TreeGrafter"/>
</dbReference>
<dbReference type="PANTHER" id="PTHR43161:SF9">
    <property type="entry name" value="SORBITOL DEHYDROGENASE"/>
    <property type="match status" value="1"/>
</dbReference>
<dbReference type="GO" id="GO:0006062">
    <property type="term" value="P:sorbitol catabolic process"/>
    <property type="evidence" value="ECO:0007669"/>
    <property type="project" value="TreeGrafter"/>
</dbReference>
<accession>A0A443S1S2</accession>
<dbReference type="Proteomes" id="UP000288716">
    <property type="component" value="Unassembled WGS sequence"/>
</dbReference>
<dbReference type="PANTHER" id="PTHR43161">
    <property type="entry name" value="SORBITOL DEHYDROGENASE"/>
    <property type="match status" value="1"/>
</dbReference>
<gene>
    <name evidence="7" type="ORF">B4U80_08956</name>
</gene>
<feature type="domain" description="Alcohol dehydrogenase-like C-terminal" evidence="6">
    <location>
        <begin position="5"/>
        <end position="80"/>
    </location>
</feature>
<evidence type="ECO:0000256" key="1">
    <source>
        <dbReference type="ARBA" id="ARBA00001947"/>
    </source>
</evidence>
<evidence type="ECO:0000256" key="5">
    <source>
        <dbReference type="ARBA" id="ARBA00023002"/>
    </source>
</evidence>
<feature type="non-terminal residue" evidence="7">
    <location>
        <position position="128"/>
    </location>
</feature>
<dbReference type="GO" id="GO:0046872">
    <property type="term" value="F:metal ion binding"/>
    <property type="evidence" value="ECO:0007669"/>
    <property type="project" value="UniProtKB-KW"/>
</dbReference>
<evidence type="ECO:0000256" key="4">
    <source>
        <dbReference type="ARBA" id="ARBA00022833"/>
    </source>
</evidence>
<evidence type="ECO:0000313" key="8">
    <source>
        <dbReference type="Proteomes" id="UP000288716"/>
    </source>
</evidence>
<comment type="cofactor">
    <cofactor evidence="1">
        <name>Zn(2+)</name>
        <dbReference type="ChEBI" id="CHEBI:29105"/>
    </cofactor>
</comment>
<keyword evidence="5" id="KW-0560">Oxidoreductase</keyword>
<dbReference type="STRING" id="299467.A0A443S1S2"/>
<keyword evidence="4" id="KW-0862">Zinc</keyword>
<dbReference type="AlphaFoldDB" id="A0A443S1S2"/>
<organism evidence="7 8">
    <name type="scientific">Leptotrombidium deliense</name>
    <dbReference type="NCBI Taxonomy" id="299467"/>
    <lineage>
        <taxon>Eukaryota</taxon>
        <taxon>Metazoa</taxon>
        <taxon>Ecdysozoa</taxon>
        <taxon>Arthropoda</taxon>
        <taxon>Chelicerata</taxon>
        <taxon>Arachnida</taxon>
        <taxon>Acari</taxon>
        <taxon>Acariformes</taxon>
        <taxon>Trombidiformes</taxon>
        <taxon>Prostigmata</taxon>
        <taxon>Anystina</taxon>
        <taxon>Parasitengona</taxon>
        <taxon>Trombiculoidea</taxon>
        <taxon>Trombiculidae</taxon>
        <taxon>Leptotrombidium</taxon>
    </lineage>
</organism>
<dbReference type="Gene3D" id="3.40.50.720">
    <property type="entry name" value="NAD(P)-binding Rossmann-like Domain"/>
    <property type="match status" value="1"/>
</dbReference>
<comment type="caution">
    <text evidence="7">The sequence shown here is derived from an EMBL/GenBank/DDBJ whole genome shotgun (WGS) entry which is preliminary data.</text>
</comment>
<evidence type="ECO:0000313" key="7">
    <source>
        <dbReference type="EMBL" id="RWS21488.1"/>
    </source>
</evidence>
<protein>
    <submittedName>
        <fullName evidence="7">Sorbitol dehydrogenase-like protein</fullName>
    </submittedName>
</protein>
<dbReference type="EMBL" id="NCKV01012020">
    <property type="protein sequence ID" value="RWS21488.1"/>
    <property type="molecule type" value="Genomic_DNA"/>
</dbReference>
<proteinExistence type="inferred from homology"/>
<dbReference type="SUPFAM" id="SSF51735">
    <property type="entry name" value="NAD(P)-binding Rossmann-fold domains"/>
    <property type="match status" value="1"/>
</dbReference>
<name>A0A443S1S2_9ACAR</name>
<dbReference type="InterPro" id="IPR013149">
    <property type="entry name" value="ADH-like_C"/>
</dbReference>
<dbReference type="OrthoDB" id="1879366at2759"/>
<keyword evidence="3" id="KW-0479">Metal-binding</keyword>
<dbReference type="Pfam" id="PF00107">
    <property type="entry name" value="ADH_zinc_N"/>
    <property type="match status" value="1"/>
</dbReference>
<dbReference type="Gene3D" id="3.90.180.10">
    <property type="entry name" value="Medium-chain alcohol dehydrogenases, catalytic domain"/>
    <property type="match status" value="1"/>
</dbReference>
<evidence type="ECO:0000256" key="2">
    <source>
        <dbReference type="ARBA" id="ARBA00008072"/>
    </source>
</evidence>